<evidence type="ECO:0000256" key="1">
    <source>
        <dbReference type="ARBA" id="ARBA00004071"/>
    </source>
</evidence>
<dbReference type="SUPFAM" id="SSF51445">
    <property type="entry name" value="(Trans)glycosidases"/>
    <property type="match status" value="1"/>
</dbReference>
<dbReference type="InterPro" id="IPR017853">
    <property type="entry name" value="GH"/>
</dbReference>
<evidence type="ECO:0000313" key="8">
    <source>
        <dbReference type="EMBL" id="GAA1823791.1"/>
    </source>
</evidence>
<keyword evidence="4" id="KW-0732">Signal</keyword>
<dbReference type="Pfam" id="PF01120">
    <property type="entry name" value="Alpha_L_fucos"/>
    <property type="match status" value="1"/>
</dbReference>
<evidence type="ECO:0000313" key="9">
    <source>
        <dbReference type="Proteomes" id="UP001501746"/>
    </source>
</evidence>
<comment type="caution">
    <text evidence="8">The sequence shown here is derived from an EMBL/GenBank/DDBJ whole genome shotgun (WGS) entry which is preliminary data.</text>
</comment>
<dbReference type="Gene3D" id="3.20.20.80">
    <property type="entry name" value="Glycosidases"/>
    <property type="match status" value="1"/>
</dbReference>
<dbReference type="InterPro" id="IPR000933">
    <property type="entry name" value="Glyco_hydro_29"/>
</dbReference>
<dbReference type="SMART" id="SM00812">
    <property type="entry name" value="Alpha_L_fucos"/>
    <property type="match status" value="1"/>
</dbReference>
<dbReference type="InterPro" id="IPR057739">
    <property type="entry name" value="Glyco_hydro_29_N"/>
</dbReference>
<dbReference type="InterPro" id="IPR016286">
    <property type="entry name" value="FUC_metazoa-typ"/>
</dbReference>
<keyword evidence="5" id="KW-0378">Hydrolase</keyword>
<name>A0ABN2MEY8_9MICO</name>
<evidence type="ECO:0000256" key="4">
    <source>
        <dbReference type="ARBA" id="ARBA00022729"/>
    </source>
</evidence>
<proteinExistence type="inferred from homology"/>
<protein>
    <recommendedName>
        <fullName evidence="3">alpha-L-fucosidase</fullName>
        <ecNumber evidence="3">3.2.1.51</ecNumber>
    </recommendedName>
</protein>
<comment type="function">
    <text evidence="1">Alpha-L-fucosidase is responsible for hydrolyzing the alpha-1,6-linked fucose joined to the reducing-end N-acetylglucosamine of the carbohydrate moieties of glycoproteins.</text>
</comment>
<organism evidence="8 9">
    <name type="scientific">Agromyces salentinus</name>
    <dbReference type="NCBI Taxonomy" id="269421"/>
    <lineage>
        <taxon>Bacteria</taxon>
        <taxon>Bacillati</taxon>
        <taxon>Actinomycetota</taxon>
        <taxon>Actinomycetes</taxon>
        <taxon>Micrococcales</taxon>
        <taxon>Microbacteriaceae</taxon>
        <taxon>Agromyces</taxon>
    </lineage>
</organism>
<dbReference type="PRINTS" id="PR00741">
    <property type="entry name" value="GLHYDRLASE29"/>
</dbReference>
<dbReference type="PANTHER" id="PTHR10030:SF37">
    <property type="entry name" value="ALPHA-L-FUCOSIDASE-RELATED"/>
    <property type="match status" value="1"/>
</dbReference>
<gene>
    <name evidence="8" type="ORF">GCM10009750_03000</name>
</gene>
<evidence type="ECO:0000259" key="7">
    <source>
        <dbReference type="Pfam" id="PF01120"/>
    </source>
</evidence>
<dbReference type="EMBL" id="BAAANK010000001">
    <property type="protein sequence ID" value="GAA1823791.1"/>
    <property type="molecule type" value="Genomic_DNA"/>
</dbReference>
<evidence type="ECO:0000256" key="2">
    <source>
        <dbReference type="ARBA" id="ARBA00007951"/>
    </source>
</evidence>
<comment type="similarity">
    <text evidence="2">Belongs to the glycosyl hydrolase 29 family.</text>
</comment>
<dbReference type="EC" id="3.2.1.51" evidence="3"/>
<dbReference type="RefSeq" id="WP_170297093.1">
    <property type="nucleotide sequence ID" value="NZ_BAAANK010000001.1"/>
</dbReference>
<feature type="domain" description="Glycoside hydrolase family 29 N-terminal" evidence="7">
    <location>
        <begin position="21"/>
        <end position="356"/>
    </location>
</feature>
<reference evidence="8 9" key="1">
    <citation type="journal article" date="2019" name="Int. J. Syst. Evol. Microbiol.">
        <title>The Global Catalogue of Microorganisms (GCM) 10K type strain sequencing project: providing services to taxonomists for standard genome sequencing and annotation.</title>
        <authorList>
            <consortium name="The Broad Institute Genomics Platform"/>
            <consortium name="The Broad Institute Genome Sequencing Center for Infectious Disease"/>
            <person name="Wu L."/>
            <person name="Ma J."/>
        </authorList>
    </citation>
    <scope>NUCLEOTIDE SEQUENCE [LARGE SCALE GENOMIC DNA]</scope>
    <source>
        <strain evidence="8 9">JCM 14323</strain>
    </source>
</reference>
<dbReference type="Proteomes" id="UP001501746">
    <property type="component" value="Unassembled WGS sequence"/>
</dbReference>
<evidence type="ECO:0000256" key="6">
    <source>
        <dbReference type="ARBA" id="ARBA00023295"/>
    </source>
</evidence>
<evidence type="ECO:0000256" key="3">
    <source>
        <dbReference type="ARBA" id="ARBA00012662"/>
    </source>
</evidence>
<keyword evidence="9" id="KW-1185">Reference proteome</keyword>
<dbReference type="PIRSF" id="PIRSF001092">
    <property type="entry name" value="Alpha-L-fucosidase"/>
    <property type="match status" value="1"/>
</dbReference>
<sequence length="417" mass="45456">MSQADPARTEHAPWVPVGASGRPLPAWARNATLGVFVHWGAYSVPAWAERSGALGDHPDEDWFAHTSYAEWYANTIRIEGSPASVHHTREHAGRPYLAFLEEWRAESYDPAEWAGLFRALGADYVVPTTKHHDGITLWDAPGAASTALAGGPGRDLIGPLADAVRAEGMRFGVYYSGGLDWSFADTRPHTSNEHIEQFRPKGADYHAYAARQLRDLIERYHPDVLWNDIEWPDAGKAPGDDSLDELIRSYRSAVPEGIVNDRWGLDVWDYRTSEYEAGNANESAPGWEHCRGLGLSFGYNSAEPASDTLSPRELAGLYADIVSRGGRLLLNVGPTAAGEIPPVQRRTLEGVAGWITALKPRTIGRGPVTAHDIEVTGAAWWRAWSTSDGIVVIVDDPGASARCRSGRPVTVVPLPTG</sequence>
<accession>A0ABN2MEY8</accession>
<evidence type="ECO:0000256" key="5">
    <source>
        <dbReference type="ARBA" id="ARBA00022801"/>
    </source>
</evidence>
<keyword evidence="6" id="KW-0326">Glycosidase</keyword>
<dbReference type="PANTHER" id="PTHR10030">
    <property type="entry name" value="ALPHA-L-FUCOSIDASE"/>
    <property type="match status" value="1"/>
</dbReference>